<dbReference type="InterPro" id="IPR050217">
    <property type="entry name" value="Peroxiredoxin"/>
</dbReference>
<dbReference type="FunFam" id="3.40.30.10:FF:000002">
    <property type="entry name" value="Alkyl hydroperoxide reductase C"/>
    <property type="match status" value="1"/>
</dbReference>
<evidence type="ECO:0000313" key="12">
    <source>
        <dbReference type="EMBL" id="VFP78105.1"/>
    </source>
</evidence>
<name>A0A451CXL1_9GAMM</name>
<evidence type="ECO:0000256" key="5">
    <source>
        <dbReference type="ARBA" id="ARBA00023002"/>
    </source>
</evidence>
<protein>
    <recommendedName>
        <fullName evidence="8">Thioredoxin peroxidase</fullName>
    </recommendedName>
</protein>
<evidence type="ECO:0000259" key="11">
    <source>
        <dbReference type="PROSITE" id="PS51352"/>
    </source>
</evidence>
<dbReference type="Pfam" id="PF00578">
    <property type="entry name" value="AhpC-TSA"/>
    <property type="match status" value="1"/>
</dbReference>
<dbReference type="RefSeq" id="WP_154027269.1">
    <property type="nucleotide sequence ID" value="NZ_LR217695.1"/>
</dbReference>
<feature type="active site" description="Cysteine sulfenic acid (-SOH) intermediate; for peroxidase activity" evidence="10">
    <location>
        <position position="50"/>
    </location>
</feature>
<evidence type="ECO:0000256" key="6">
    <source>
        <dbReference type="ARBA" id="ARBA00023157"/>
    </source>
</evidence>
<dbReference type="GO" id="GO:0042744">
    <property type="term" value="P:hydrogen peroxide catabolic process"/>
    <property type="evidence" value="ECO:0007669"/>
    <property type="project" value="TreeGrafter"/>
</dbReference>
<dbReference type="Proteomes" id="UP000294404">
    <property type="component" value="Chromosome"/>
</dbReference>
<evidence type="ECO:0000256" key="3">
    <source>
        <dbReference type="ARBA" id="ARBA00022490"/>
    </source>
</evidence>
<dbReference type="EMBL" id="LR217695">
    <property type="protein sequence ID" value="VFP78105.1"/>
    <property type="molecule type" value="Genomic_DNA"/>
</dbReference>
<dbReference type="InterPro" id="IPR036249">
    <property type="entry name" value="Thioredoxin-like_sf"/>
</dbReference>
<comment type="similarity">
    <text evidence="2">Belongs to the peroxiredoxin family. AhpC/Prx1 subfamily.</text>
</comment>
<keyword evidence="5 12" id="KW-0560">Oxidoreductase</keyword>
<dbReference type="GO" id="GO:0045454">
    <property type="term" value="P:cell redox homeostasis"/>
    <property type="evidence" value="ECO:0007669"/>
    <property type="project" value="TreeGrafter"/>
</dbReference>
<evidence type="ECO:0000256" key="9">
    <source>
        <dbReference type="ARBA" id="ARBA00037420"/>
    </source>
</evidence>
<proteinExistence type="inferred from homology"/>
<evidence type="ECO:0000256" key="1">
    <source>
        <dbReference type="ARBA" id="ARBA00004496"/>
    </source>
</evidence>
<evidence type="ECO:0000256" key="4">
    <source>
        <dbReference type="ARBA" id="ARBA00022559"/>
    </source>
</evidence>
<accession>A0A451CXL1</accession>
<dbReference type="GO" id="GO:0033554">
    <property type="term" value="P:cellular response to stress"/>
    <property type="evidence" value="ECO:0007669"/>
    <property type="project" value="TreeGrafter"/>
</dbReference>
<gene>
    <name evidence="12" type="primary">ahpC</name>
    <name evidence="12" type="ORF">BUCICUMA2628_123</name>
</gene>
<dbReference type="InterPro" id="IPR000866">
    <property type="entry name" value="AhpC/TSA"/>
</dbReference>
<dbReference type="CDD" id="cd03015">
    <property type="entry name" value="PRX_Typ2cys"/>
    <property type="match status" value="1"/>
</dbReference>
<dbReference type="PIRSF" id="PIRSF000239">
    <property type="entry name" value="AHPC"/>
    <property type="match status" value="1"/>
</dbReference>
<dbReference type="InterPro" id="IPR024706">
    <property type="entry name" value="Peroxiredoxin_AhpC-typ"/>
</dbReference>
<feature type="domain" description="Thioredoxin" evidence="11">
    <location>
        <begin position="2"/>
        <end position="163"/>
    </location>
</feature>
<organism evidence="12 13">
    <name type="scientific">Buchnera aphidicola</name>
    <name type="common">Cinara cuneomaculata</name>
    <dbReference type="NCBI Taxonomy" id="1660040"/>
    <lineage>
        <taxon>Bacteria</taxon>
        <taxon>Pseudomonadati</taxon>
        <taxon>Pseudomonadota</taxon>
        <taxon>Gammaproteobacteria</taxon>
        <taxon>Enterobacterales</taxon>
        <taxon>Erwiniaceae</taxon>
        <taxon>Buchnera</taxon>
    </lineage>
</organism>
<comment type="function">
    <text evidence="9">Thiol-specific peroxidase that catalyzes the reduction of hydrogen peroxide and organic hydroperoxides to water and alcohols, respectively. Plays a role in cell protection against oxidative stress by detoxifying peroxides.</text>
</comment>
<dbReference type="Pfam" id="PF10417">
    <property type="entry name" value="1-cysPrx_C"/>
    <property type="match status" value="1"/>
</dbReference>
<keyword evidence="6" id="KW-1015">Disulfide bond</keyword>
<keyword evidence="4 12" id="KW-0575">Peroxidase</keyword>
<evidence type="ECO:0000256" key="8">
    <source>
        <dbReference type="ARBA" id="ARBA00032824"/>
    </source>
</evidence>
<sequence>MILVSKKAPDFTAPAILHDGTIINDFNLYRNSNKKITVLFFWPLDFTFVCPSELIAFNNSYNEFKNRDVNIIGVSVDSVYTHNAWRNTTPDNGGIGSIKFPMISDITKNIQQSYGVEHTTLKIALRASFIIDQDHIVRHQSINDLPIGRNIIDIIRIIDALKFYKKFGEVCPANWYPGKEAIIATTDGIKKYLSKNFKKI</sequence>
<comment type="subcellular location">
    <subcellularLocation>
        <location evidence="1">Cytoplasm</location>
    </subcellularLocation>
</comment>
<dbReference type="PANTHER" id="PTHR10681:SF128">
    <property type="entry name" value="THIOREDOXIN-DEPENDENT PEROXIDE REDUCTASE, MITOCHONDRIAL"/>
    <property type="match status" value="1"/>
</dbReference>
<dbReference type="GO" id="GO:0005829">
    <property type="term" value="C:cytosol"/>
    <property type="evidence" value="ECO:0007669"/>
    <property type="project" value="TreeGrafter"/>
</dbReference>
<reference evidence="12 13" key="1">
    <citation type="submission" date="2019-02" db="EMBL/GenBank/DDBJ databases">
        <authorList>
            <person name="Manzano-Marin A."/>
            <person name="Manzano-Marin A."/>
        </authorList>
    </citation>
    <scope>NUCLEOTIDE SEQUENCE [LARGE SCALE GENOMIC DNA]</scope>
    <source>
        <strain evidence="12 13">BuCicuneomaculata</strain>
    </source>
</reference>
<keyword evidence="3" id="KW-0963">Cytoplasm</keyword>
<dbReference type="SUPFAM" id="SSF52833">
    <property type="entry name" value="Thioredoxin-like"/>
    <property type="match status" value="1"/>
</dbReference>
<dbReference type="InterPro" id="IPR013766">
    <property type="entry name" value="Thioredoxin_domain"/>
</dbReference>
<evidence type="ECO:0000313" key="13">
    <source>
        <dbReference type="Proteomes" id="UP000294404"/>
    </source>
</evidence>
<evidence type="ECO:0000256" key="2">
    <source>
        <dbReference type="ARBA" id="ARBA00009796"/>
    </source>
</evidence>
<dbReference type="InterPro" id="IPR019479">
    <property type="entry name" value="Peroxiredoxin_C"/>
</dbReference>
<dbReference type="GO" id="GO:0008379">
    <property type="term" value="F:thioredoxin peroxidase activity"/>
    <property type="evidence" value="ECO:0007669"/>
    <property type="project" value="TreeGrafter"/>
</dbReference>
<dbReference type="AlphaFoldDB" id="A0A451CXL1"/>
<keyword evidence="7" id="KW-0676">Redox-active center</keyword>
<dbReference type="Gene3D" id="3.40.30.10">
    <property type="entry name" value="Glutaredoxin"/>
    <property type="match status" value="1"/>
</dbReference>
<dbReference type="OrthoDB" id="9812811at2"/>
<evidence type="ECO:0000256" key="7">
    <source>
        <dbReference type="ARBA" id="ARBA00023284"/>
    </source>
</evidence>
<evidence type="ECO:0000256" key="10">
    <source>
        <dbReference type="PIRSR" id="PIRSR000239-1"/>
    </source>
</evidence>
<dbReference type="GO" id="GO:0006979">
    <property type="term" value="P:response to oxidative stress"/>
    <property type="evidence" value="ECO:0007669"/>
    <property type="project" value="TreeGrafter"/>
</dbReference>
<dbReference type="PANTHER" id="PTHR10681">
    <property type="entry name" value="THIOREDOXIN PEROXIDASE"/>
    <property type="match status" value="1"/>
</dbReference>
<dbReference type="PROSITE" id="PS51352">
    <property type="entry name" value="THIOREDOXIN_2"/>
    <property type="match status" value="1"/>
</dbReference>